<gene>
    <name evidence="2" type="ORF">NCTC10821_01329</name>
</gene>
<protein>
    <submittedName>
        <fullName evidence="2">Membrane protein AbrB</fullName>
    </submittedName>
</protein>
<feature type="transmembrane region" description="Helical" evidence="1">
    <location>
        <begin position="29"/>
        <end position="48"/>
    </location>
</feature>
<keyword evidence="1" id="KW-0472">Membrane</keyword>
<feature type="transmembrane region" description="Helical" evidence="1">
    <location>
        <begin position="84"/>
        <end position="102"/>
    </location>
</feature>
<dbReference type="PANTHER" id="PTHR38457">
    <property type="entry name" value="REGULATOR ABRB-RELATED"/>
    <property type="match status" value="1"/>
</dbReference>
<evidence type="ECO:0000313" key="3">
    <source>
        <dbReference type="Proteomes" id="UP000254978"/>
    </source>
</evidence>
<dbReference type="AlphaFoldDB" id="A0A378TD76"/>
<dbReference type="Proteomes" id="UP000254978">
    <property type="component" value="Unassembled WGS sequence"/>
</dbReference>
<dbReference type="InterPro" id="IPR007820">
    <property type="entry name" value="AbrB_fam"/>
</dbReference>
<dbReference type="GO" id="GO:0010468">
    <property type="term" value="P:regulation of gene expression"/>
    <property type="evidence" value="ECO:0007669"/>
    <property type="project" value="InterPro"/>
</dbReference>
<dbReference type="EMBL" id="UGQT01000001">
    <property type="protein sequence ID" value="STZ57825.1"/>
    <property type="molecule type" value="Genomic_DNA"/>
</dbReference>
<dbReference type="GO" id="GO:0016020">
    <property type="term" value="C:membrane"/>
    <property type="evidence" value="ECO:0007669"/>
    <property type="project" value="InterPro"/>
</dbReference>
<evidence type="ECO:0000313" key="2">
    <source>
        <dbReference type="EMBL" id="STZ57825.1"/>
    </source>
</evidence>
<keyword evidence="1" id="KW-1133">Transmembrane helix</keyword>
<dbReference type="Pfam" id="PF05145">
    <property type="entry name" value="AbrB"/>
    <property type="match status" value="1"/>
</dbReference>
<feature type="transmembrane region" description="Helical" evidence="1">
    <location>
        <begin position="55"/>
        <end position="72"/>
    </location>
</feature>
<keyword evidence="1" id="KW-0812">Transmembrane</keyword>
<keyword evidence="3" id="KW-1185">Reference proteome</keyword>
<name>A0A378TD76_9MYCO</name>
<sequence>MVRTVARWVLLAVVTVAASVGLTLLGVPSAALFAALVVGIVLALLSLAPTAVPRRAGLAAQAVLGVYIGTMVHDDSLAALGPHWPIVVTVVVATLAISVLAGR</sequence>
<accession>A0A378TD76</accession>
<organism evidence="2 3">
    <name type="scientific">Mycolicibacterium tokaiense</name>
    <dbReference type="NCBI Taxonomy" id="39695"/>
    <lineage>
        <taxon>Bacteria</taxon>
        <taxon>Bacillati</taxon>
        <taxon>Actinomycetota</taxon>
        <taxon>Actinomycetes</taxon>
        <taxon>Mycobacteriales</taxon>
        <taxon>Mycobacteriaceae</taxon>
        <taxon>Mycolicibacterium</taxon>
    </lineage>
</organism>
<reference evidence="2 3" key="1">
    <citation type="submission" date="2018-06" db="EMBL/GenBank/DDBJ databases">
        <authorList>
            <consortium name="Pathogen Informatics"/>
            <person name="Doyle S."/>
        </authorList>
    </citation>
    <scope>NUCLEOTIDE SEQUENCE [LARGE SCALE GENOMIC DNA]</scope>
    <source>
        <strain evidence="2 3">NCTC10821</strain>
    </source>
</reference>
<dbReference type="PANTHER" id="PTHR38457:SF1">
    <property type="entry name" value="REGULATOR ABRB-RELATED"/>
    <property type="match status" value="1"/>
</dbReference>
<evidence type="ECO:0000256" key="1">
    <source>
        <dbReference type="SAM" id="Phobius"/>
    </source>
</evidence>
<proteinExistence type="predicted"/>